<protein>
    <submittedName>
        <fullName evidence="2">Uncharacterized protein</fullName>
    </submittedName>
</protein>
<keyword evidence="1" id="KW-1133">Transmembrane helix</keyword>
<keyword evidence="3" id="KW-1185">Reference proteome</keyword>
<dbReference type="PANTHER" id="PTHR22956">
    <property type="entry name" value="ANKYRIN REPEAT-CONTAINING PROTEIN F37A4.4-RELATED-RELATED"/>
    <property type="match status" value="1"/>
</dbReference>
<keyword evidence="1" id="KW-0812">Transmembrane</keyword>
<organism evidence="2 3">
    <name type="scientific">Caenorhabditis briggsae</name>
    <dbReference type="NCBI Taxonomy" id="6238"/>
    <lineage>
        <taxon>Eukaryota</taxon>
        <taxon>Metazoa</taxon>
        <taxon>Ecdysozoa</taxon>
        <taxon>Nematoda</taxon>
        <taxon>Chromadorea</taxon>
        <taxon>Rhabditida</taxon>
        <taxon>Rhabditina</taxon>
        <taxon>Rhabditomorpha</taxon>
        <taxon>Rhabditoidea</taxon>
        <taxon>Rhabditidae</taxon>
        <taxon>Peloderinae</taxon>
        <taxon>Caenorhabditis</taxon>
    </lineage>
</organism>
<dbReference type="PANTHER" id="PTHR22956:SF15">
    <property type="entry name" value="DOMAIN OF UNKNOWN FUNCTION WSN DOMAIN-CONTAINING PROTEIN"/>
    <property type="match status" value="1"/>
</dbReference>
<accession>A0AAE9J4V4</accession>
<keyword evidence="1" id="KW-0472">Membrane</keyword>
<evidence type="ECO:0000313" key="3">
    <source>
        <dbReference type="Proteomes" id="UP000829354"/>
    </source>
</evidence>
<evidence type="ECO:0000313" key="2">
    <source>
        <dbReference type="EMBL" id="UMM14760.1"/>
    </source>
</evidence>
<feature type="transmembrane region" description="Helical" evidence="1">
    <location>
        <begin position="268"/>
        <end position="294"/>
    </location>
</feature>
<dbReference type="AlphaFoldDB" id="A0AAE9J4V4"/>
<evidence type="ECO:0000256" key="1">
    <source>
        <dbReference type="SAM" id="Phobius"/>
    </source>
</evidence>
<dbReference type="Proteomes" id="UP000829354">
    <property type="component" value="Chromosome I"/>
</dbReference>
<gene>
    <name evidence="2" type="ORF">L5515_002443</name>
</gene>
<reference evidence="2 3" key="1">
    <citation type="submission" date="2022-04" db="EMBL/GenBank/DDBJ databases">
        <title>Chromosome-level reference genomes for two strains of Caenorhabditis briggsae: an improved platform for comparative genomics.</title>
        <authorList>
            <person name="Stevens L."/>
            <person name="Andersen E."/>
        </authorList>
    </citation>
    <scope>NUCLEOTIDE SEQUENCE [LARGE SCALE GENOMIC DNA]</scope>
    <source>
        <strain evidence="2">VX34</strain>
        <tissue evidence="2">Whole-organism</tissue>
    </source>
</reference>
<sequence>MDMWKETRKLEEDHKLVDKLQSLAKILSKAPKNVFLEDRSIDYDVIRSISTIFERTNVFSVLNCIQRQSVENLIEILGFINKSHVLKDQETDFKTASNFIASISAIQSKYKEIKILVKICRLTTESYAMMYSGDLQKLQGTSITIGKGVSSLRDLDNILKGEKSILSVANAEVPNLDSSFDNSYQKKLKTIPNMVKNLTKTVESTRQESMKDLENVFATLSKTEISKLNIQTKFLKKIGLDLSNNSNPEIGQDFEIVRRMDMNFAKHSMTIIGIILVFAVMIWIIASGPLALIYE</sequence>
<proteinExistence type="predicted"/>
<dbReference type="InterPro" id="IPR053345">
    <property type="entry name" value="Ankyrin_repeat-containing"/>
</dbReference>
<dbReference type="EMBL" id="CP092620">
    <property type="protein sequence ID" value="UMM14760.1"/>
    <property type="molecule type" value="Genomic_DNA"/>
</dbReference>
<name>A0AAE9J4V4_CAEBR</name>